<feature type="chain" id="PRO_5025574666" description="Leucine-rich repeat-containing N-terminal plant-type domain-containing protein" evidence="4">
    <location>
        <begin position="33"/>
        <end position="167"/>
    </location>
</feature>
<dbReference type="InterPro" id="IPR013210">
    <property type="entry name" value="LRR_N_plant-typ"/>
</dbReference>
<name>A0A6A4KSS3_9ERIC</name>
<dbReference type="InterPro" id="IPR001611">
    <property type="entry name" value="Leu-rich_rpt"/>
</dbReference>
<dbReference type="AlphaFoldDB" id="A0A6A4KSS3"/>
<evidence type="ECO:0000256" key="2">
    <source>
        <dbReference type="ARBA" id="ARBA00022729"/>
    </source>
</evidence>
<dbReference type="PANTHER" id="PTHR48060">
    <property type="entry name" value="DNA DAMAGE-REPAIR/TOLERATION PROTEIN DRT100"/>
    <property type="match status" value="1"/>
</dbReference>
<sequence length="167" mass="18303">MPKLPSPFPHLPAPFLLTLMPFLVILQPPADQAQTILLTIKEQWGNLPQLSSWSTLSPPCSWPEITSTGGAVTGLNLTNYDITEPIPPSICDLKNLTLLDLSFNYFRGNFPTVLYNCSNLQYLDLSQNIFVGPIPSDVDRLSSSLQNIDVGANKLLRRSAGCRSCGS</sequence>
<keyword evidence="1" id="KW-0433">Leucine-rich repeat</keyword>
<feature type="non-terminal residue" evidence="6">
    <location>
        <position position="1"/>
    </location>
</feature>
<reference evidence="6" key="1">
    <citation type="journal article" date="2019" name="Genome Biol. Evol.">
        <title>The Rhododendron genome and chromosomal organization provide insight into shared whole-genome duplications across the heath family (Ericaceae).</title>
        <authorList>
            <person name="Soza V.L."/>
            <person name="Lindsley D."/>
            <person name="Waalkes A."/>
            <person name="Ramage E."/>
            <person name="Patwardhan R.P."/>
            <person name="Burton J.N."/>
            <person name="Adey A."/>
            <person name="Kumar A."/>
            <person name="Qiu R."/>
            <person name="Shendure J."/>
            <person name="Hall B."/>
        </authorList>
    </citation>
    <scope>NUCLEOTIDE SEQUENCE</scope>
    <source>
        <strain evidence="6">RSF 1966-606</strain>
    </source>
</reference>
<dbReference type="InterPro" id="IPR032675">
    <property type="entry name" value="LRR_dom_sf"/>
</dbReference>
<organism evidence="6">
    <name type="scientific">Rhododendron williamsianum</name>
    <dbReference type="NCBI Taxonomy" id="262921"/>
    <lineage>
        <taxon>Eukaryota</taxon>
        <taxon>Viridiplantae</taxon>
        <taxon>Streptophyta</taxon>
        <taxon>Embryophyta</taxon>
        <taxon>Tracheophyta</taxon>
        <taxon>Spermatophyta</taxon>
        <taxon>Magnoliopsida</taxon>
        <taxon>eudicotyledons</taxon>
        <taxon>Gunneridae</taxon>
        <taxon>Pentapetalae</taxon>
        <taxon>asterids</taxon>
        <taxon>Ericales</taxon>
        <taxon>Ericaceae</taxon>
        <taxon>Ericoideae</taxon>
        <taxon>Rhodoreae</taxon>
        <taxon>Rhododendron</taxon>
    </lineage>
</organism>
<comment type="caution">
    <text evidence="6">The sequence shown here is derived from an EMBL/GenBank/DDBJ whole genome shotgun (WGS) entry which is preliminary data.</text>
</comment>
<evidence type="ECO:0000256" key="3">
    <source>
        <dbReference type="ARBA" id="ARBA00022737"/>
    </source>
</evidence>
<dbReference type="InterPro" id="IPR053211">
    <property type="entry name" value="DNA_repair-toleration"/>
</dbReference>
<dbReference type="OrthoDB" id="676979at2759"/>
<evidence type="ECO:0000256" key="4">
    <source>
        <dbReference type="SAM" id="SignalP"/>
    </source>
</evidence>
<keyword evidence="3" id="KW-0677">Repeat</keyword>
<dbReference type="Pfam" id="PF08263">
    <property type="entry name" value="LRRNT_2"/>
    <property type="match status" value="1"/>
</dbReference>
<gene>
    <name evidence="6" type="ORF">C3L33_21935</name>
</gene>
<protein>
    <recommendedName>
        <fullName evidence="5">Leucine-rich repeat-containing N-terminal plant-type domain-containing protein</fullName>
    </recommendedName>
</protein>
<evidence type="ECO:0000259" key="5">
    <source>
        <dbReference type="Pfam" id="PF08263"/>
    </source>
</evidence>
<dbReference type="Gene3D" id="3.80.10.10">
    <property type="entry name" value="Ribonuclease Inhibitor"/>
    <property type="match status" value="1"/>
</dbReference>
<proteinExistence type="predicted"/>
<accession>A0A6A4KSS3</accession>
<keyword evidence="2 4" id="KW-0732">Signal</keyword>
<dbReference type="SUPFAM" id="SSF52058">
    <property type="entry name" value="L domain-like"/>
    <property type="match status" value="1"/>
</dbReference>
<feature type="signal peptide" evidence="4">
    <location>
        <begin position="1"/>
        <end position="32"/>
    </location>
</feature>
<dbReference type="EMBL" id="QEFC01003831">
    <property type="protein sequence ID" value="KAE9446167.1"/>
    <property type="molecule type" value="Genomic_DNA"/>
</dbReference>
<evidence type="ECO:0000313" key="6">
    <source>
        <dbReference type="EMBL" id="KAE9446167.1"/>
    </source>
</evidence>
<dbReference type="Pfam" id="PF00560">
    <property type="entry name" value="LRR_1"/>
    <property type="match status" value="2"/>
</dbReference>
<feature type="domain" description="Leucine-rich repeat-containing N-terminal plant-type" evidence="5">
    <location>
        <begin position="36"/>
        <end position="66"/>
    </location>
</feature>
<evidence type="ECO:0000256" key="1">
    <source>
        <dbReference type="ARBA" id="ARBA00022614"/>
    </source>
</evidence>
<dbReference type="PANTHER" id="PTHR48060:SF24">
    <property type="entry name" value="NON-SPECIFIC SERINE_THREONINE PROTEIN KINASE"/>
    <property type="match status" value="1"/>
</dbReference>